<dbReference type="Proteomes" id="UP000585665">
    <property type="component" value="Unassembled WGS sequence"/>
</dbReference>
<protein>
    <submittedName>
        <fullName evidence="2">Glutathione S-transferase</fullName>
    </submittedName>
</protein>
<dbReference type="Gene3D" id="1.20.1050.10">
    <property type="match status" value="1"/>
</dbReference>
<feature type="domain" description="GST N-terminal" evidence="1">
    <location>
        <begin position="1"/>
        <end position="80"/>
    </location>
</feature>
<dbReference type="InterPro" id="IPR036282">
    <property type="entry name" value="Glutathione-S-Trfase_C_sf"/>
</dbReference>
<dbReference type="SUPFAM" id="SSF52833">
    <property type="entry name" value="Thioredoxin-like"/>
    <property type="match status" value="1"/>
</dbReference>
<dbReference type="Pfam" id="PF13409">
    <property type="entry name" value="GST_N_2"/>
    <property type="match status" value="1"/>
</dbReference>
<dbReference type="RefSeq" id="WP_176614636.1">
    <property type="nucleotide sequence ID" value="NZ_JABXXR010000179.1"/>
</dbReference>
<evidence type="ECO:0000313" key="2">
    <source>
        <dbReference type="EMBL" id="NVN41766.1"/>
    </source>
</evidence>
<evidence type="ECO:0000313" key="3">
    <source>
        <dbReference type="Proteomes" id="UP000585665"/>
    </source>
</evidence>
<dbReference type="CDD" id="cd03049">
    <property type="entry name" value="GST_N_3"/>
    <property type="match status" value="1"/>
</dbReference>
<keyword evidence="3" id="KW-1185">Reference proteome</keyword>
<comment type="caution">
    <text evidence="2">The sequence shown here is derived from an EMBL/GenBank/DDBJ whole genome shotgun (WGS) entry which is preliminary data.</text>
</comment>
<accession>A0A850PHP7</accession>
<dbReference type="Gene3D" id="3.40.30.10">
    <property type="entry name" value="Glutaredoxin"/>
    <property type="match status" value="1"/>
</dbReference>
<dbReference type="InterPro" id="IPR004045">
    <property type="entry name" value="Glutathione_S-Trfase_N"/>
</dbReference>
<dbReference type="InterPro" id="IPR050983">
    <property type="entry name" value="GST_Omega/HSP26"/>
</dbReference>
<dbReference type="AlphaFoldDB" id="A0A850PHP7"/>
<dbReference type="SUPFAM" id="SSF47616">
    <property type="entry name" value="GST C-terminal domain-like"/>
    <property type="match status" value="1"/>
</dbReference>
<reference evidence="2 3" key="1">
    <citation type="submission" date="2020-06" db="EMBL/GenBank/DDBJ databases">
        <title>Description of novel acetic acid bacteria.</title>
        <authorList>
            <person name="Sombolestani A."/>
        </authorList>
    </citation>
    <scope>NUCLEOTIDE SEQUENCE [LARGE SCALE GENOMIC DNA]</scope>
    <source>
        <strain evidence="2 3">LMG 27010</strain>
    </source>
</reference>
<dbReference type="PANTHER" id="PTHR43968">
    <property type="match status" value="1"/>
</dbReference>
<dbReference type="PROSITE" id="PS50404">
    <property type="entry name" value="GST_NTER"/>
    <property type="match status" value="1"/>
</dbReference>
<dbReference type="PANTHER" id="PTHR43968:SF6">
    <property type="entry name" value="GLUTATHIONE S-TRANSFERASE OMEGA"/>
    <property type="match status" value="1"/>
</dbReference>
<organism evidence="2 3">
    <name type="scientific">Ameyamaea chiangmaiensis</name>
    <dbReference type="NCBI Taxonomy" id="442969"/>
    <lineage>
        <taxon>Bacteria</taxon>
        <taxon>Pseudomonadati</taxon>
        <taxon>Pseudomonadota</taxon>
        <taxon>Alphaproteobacteria</taxon>
        <taxon>Acetobacterales</taxon>
        <taxon>Acetobacteraceae</taxon>
        <taxon>Ameyamaea</taxon>
    </lineage>
</organism>
<evidence type="ECO:0000259" key="1">
    <source>
        <dbReference type="PROSITE" id="PS50404"/>
    </source>
</evidence>
<sequence>MRLFHTPGSPYARKVRAAIHVLQMTDQIELIKVDLADPPAELMAANPLGKVPALVTPDGVAIYDSPVIIDYLSELTDSHVVVPSYGATRWLSMKQQALGDGIADAAIFIRRLARANVPADNAMAQAQFRAIRRSIDLLEVRVPGPHPDVGKLAIAAALDFLNRVGMETDWAASHPALARWFDTFMQLPCMTESA</sequence>
<dbReference type="GO" id="GO:0005737">
    <property type="term" value="C:cytoplasm"/>
    <property type="evidence" value="ECO:0007669"/>
    <property type="project" value="TreeGrafter"/>
</dbReference>
<proteinExistence type="predicted"/>
<name>A0A850PHP7_9PROT</name>
<dbReference type="GO" id="GO:0016740">
    <property type="term" value="F:transferase activity"/>
    <property type="evidence" value="ECO:0007669"/>
    <property type="project" value="UniProtKB-KW"/>
</dbReference>
<keyword evidence="2" id="KW-0808">Transferase</keyword>
<gene>
    <name evidence="2" type="ORF">HUK82_14525</name>
</gene>
<dbReference type="EMBL" id="JABXXR010000179">
    <property type="protein sequence ID" value="NVN41766.1"/>
    <property type="molecule type" value="Genomic_DNA"/>
</dbReference>
<dbReference type="InterPro" id="IPR036249">
    <property type="entry name" value="Thioredoxin-like_sf"/>
</dbReference>